<keyword evidence="3" id="KW-0645">Protease</keyword>
<dbReference type="GO" id="GO:0008233">
    <property type="term" value="F:peptidase activity"/>
    <property type="evidence" value="ECO:0007669"/>
    <property type="project" value="UniProtKB-KW"/>
</dbReference>
<keyword evidence="1" id="KW-1133">Transmembrane helix</keyword>
<keyword evidence="4" id="KW-1185">Reference proteome</keyword>
<dbReference type="Pfam" id="PF02517">
    <property type="entry name" value="Rce1-like"/>
    <property type="match status" value="1"/>
</dbReference>
<feature type="transmembrane region" description="Helical" evidence="1">
    <location>
        <begin position="205"/>
        <end position="231"/>
    </location>
</feature>
<name>A0ABT9Z373_9BACI</name>
<feature type="transmembrane region" description="Helical" evidence="1">
    <location>
        <begin position="52"/>
        <end position="70"/>
    </location>
</feature>
<feature type="transmembrane region" description="Helical" evidence="1">
    <location>
        <begin position="90"/>
        <end position="111"/>
    </location>
</feature>
<dbReference type="EMBL" id="JAUSTZ010000006">
    <property type="protein sequence ID" value="MDQ0226706.1"/>
    <property type="molecule type" value="Genomic_DNA"/>
</dbReference>
<feature type="transmembrane region" description="Helical" evidence="1">
    <location>
        <begin position="179"/>
        <end position="198"/>
    </location>
</feature>
<keyword evidence="1" id="KW-0812">Transmembrane</keyword>
<organism evidence="3 4">
    <name type="scientific">Metabacillus niabensis</name>
    <dbReference type="NCBI Taxonomy" id="324854"/>
    <lineage>
        <taxon>Bacteria</taxon>
        <taxon>Bacillati</taxon>
        <taxon>Bacillota</taxon>
        <taxon>Bacilli</taxon>
        <taxon>Bacillales</taxon>
        <taxon>Bacillaceae</taxon>
        <taxon>Metabacillus</taxon>
    </lineage>
</organism>
<feature type="transmembrane region" description="Helical" evidence="1">
    <location>
        <begin position="6"/>
        <end position="26"/>
    </location>
</feature>
<evidence type="ECO:0000313" key="3">
    <source>
        <dbReference type="EMBL" id="MDQ0226706.1"/>
    </source>
</evidence>
<evidence type="ECO:0000256" key="1">
    <source>
        <dbReference type="SAM" id="Phobius"/>
    </source>
</evidence>
<proteinExistence type="predicted"/>
<feature type="transmembrane region" description="Helical" evidence="1">
    <location>
        <begin position="145"/>
        <end position="173"/>
    </location>
</feature>
<evidence type="ECO:0000313" key="4">
    <source>
        <dbReference type="Proteomes" id="UP001232245"/>
    </source>
</evidence>
<dbReference type="GO" id="GO:0006508">
    <property type="term" value="P:proteolysis"/>
    <property type="evidence" value="ECO:0007669"/>
    <property type="project" value="UniProtKB-KW"/>
</dbReference>
<dbReference type="Proteomes" id="UP001232245">
    <property type="component" value="Unassembled WGS sequence"/>
</dbReference>
<feature type="domain" description="CAAX prenyl protease 2/Lysostaphin resistance protein A-like" evidence="2">
    <location>
        <begin position="146"/>
        <end position="234"/>
    </location>
</feature>
<sequence length="247" mass="28450">MALTIFYVLFLCFLLTYEPIWGYISYQRFKQDIHKTPENKNRRIAYYKETMLALWIPTLIIVIVTMISPITFSSLGFSWPSLNTSIFGKWISYILLALFVGYLFAIVYHLVAMKTSQVFRDKVANELEKMPYQELLPESSQEKKLWGYVSLTAGVTEEIIYRGFLLLVLMTLVPDASEWLYVVIAGIVFGLAHTYQGLSGFIRTTLIGICFSMLYLILGSLFPLMIFHFLIDFVANASNSTTERNKM</sequence>
<dbReference type="InterPro" id="IPR003675">
    <property type="entry name" value="Rce1/LyrA-like_dom"/>
</dbReference>
<gene>
    <name evidence="3" type="ORF">J2S02_003051</name>
</gene>
<comment type="caution">
    <text evidence="3">The sequence shown here is derived from an EMBL/GenBank/DDBJ whole genome shotgun (WGS) entry which is preliminary data.</text>
</comment>
<dbReference type="RefSeq" id="WP_174879501.1">
    <property type="nucleotide sequence ID" value="NZ_CADEPK010000029.1"/>
</dbReference>
<keyword evidence="3" id="KW-0378">Hydrolase</keyword>
<accession>A0ABT9Z373</accession>
<reference evidence="3 4" key="1">
    <citation type="submission" date="2023-07" db="EMBL/GenBank/DDBJ databases">
        <title>Genomic Encyclopedia of Type Strains, Phase IV (KMG-IV): sequencing the most valuable type-strain genomes for metagenomic binning, comparative biology and taxonomic classification.</title>
        <authorList>
            <person name="Goeker M."/>
        </authorList>
    </citation>
    <scope>NUCLEOTIDE SEQUENCE [LARGE SCALE GENOMIC DNA]</scope>
    <source>
        <strain evidence="3 4">DSM 17723</strain>
    </source>
</reference>
<protein>
    <submittedName>
        <fullName evidence="3">Membrane protease YdiL (CAAX protease family)</fullName>
    </submittedName>
</protein>
<evidence type="ECO:0000259" key="2">
    <source>
        <dbReference type="Pfam" id="PF02517"/>
    </source>
</evidence>
<keyword evidence="1" id="KW-0472">Membrane</keyword>